<dbReference type="Proteomes" id="UP001589619">
    <property type="component" value="Unassembled WGS sequence"/>
</dbReference>
<dbReference type="Gene3D" id="3.40.190.10">
    <property type="entry name" value="Periplasmic binding protein-like II"/>
    <property type="match status" value="1"/>
</dbReference>
<accession>A0ABV5VPT1</accession>
<comment type="subcellular location">
    <subcellularLocation>
        <location evidence="1">Cell envelope</location>
    </subcellularLocation>
</comment>
<proteinExistence type="inferred from homology"/>
<evidence type="ECO:0000256" key="4">
    <source>
        <dbReference type="ARBA" id="ARBA00022729"/>
    </source>
</evidence>
<comment type="similarity">
    <text evidence="2">Belongs to the bacterial solute-binding protein 1 family.</text>
</comment>
<dbReference type="InterPro" id="IPR006059">
    <property type="entry name" value="SBP"/>
</dbReference>
<dbReference type="RefSeq" id="WP_344916997.1">
    <property type="nucleotide sequence ID" value="NZ_BAAAYO010000021.1"/>
</dbReference>
<comment type="caution">
    <text evidence="5">The sequence shown here is derived from an EMBL/GenBank/DDBJ whole genome shotgun (WGS) entry which is preliminary data.</text>
</comment>
<keyword evidence="6" id="KW-1185">Reference proteome</keyword>
<sequence length="404" mass="45379">MDLSEVSKEPVTLKFMVAQGSFTPEEFEEYFVQQVKKKYPNITLEMVSGKLEDWIAAGDAPDILMAGLPGIAALQELQIIEDLNPLIKKFGVDLSKYDPVSIEAIRKFGEKGEMVALPFRMNIPALFYNKDIFDKFGAAYPKDGMTWEETIDLSRRVTRTDGGVQYLGLYTGGADRMAMGLTLPYVNKQTNEAALTTDSWVKVLSLYKSIHDTPGYVKDGKMPNNSHYVLVKDKTLAMAAYWGADVIGEIDKLVKGGQELNWDMATLPTFEKGKGNAWQAETHNMFVTTTSKHKEQAFQVLSYAAGEEVQRLINRRGRITILKKTEETKKEYGAELEFLKGKNTNAFFTLQPGMHEHTKFDLKGRSIISEAANDMVLKGVDVNTALRNAQDKLNQYIKEQTAPR</sequence>
<keyword evidence="4" id="KW-0732">Signal</keyword>
<evidence type="ECO:0000256" key="2">
    <source>
        <dbReference type="ARBA" id="ARBA00008520"/>
    </source>
</evidence>
<name>A0ABV5VPT1_9BACL</name>
<reference evidence="5 6" key="1">
    <citation type="submission" date="2024-09" db="EMBL/GenBank/DDBJ databases">
        <authorList>
            <person name="Sun Q."/>
            <person name="Mori K."/>
        </authorList>
    </citation>
    <scope>NUCLEOTIDE SEQUENCE [LARGE SCALE GENOMIC DNA]</scope>
    <source>
        <strain evidence="5 6">JCM 12520</strain>
    </source>
</reference>
<evidence type="ECO:0000256" key="3">
    <source>
        <dbReference type="ARBA" id="ARBA00022448"/>
    </source>
</evidence>
<protein>
    <submittedName>
        <fullName evidence="5">ABC transporter substrate-binding protein</fullName>
    </submittedName>
</protein>
<dbReference type="InterPro" id="IPR050490">
    <property type="entry name" value="Bact_solute-bd_prot1"/>
</dbReference>
<evidence type="ECO:0000256" key="1">
    <source>
        <dbReference type="ARBA" id="ARBA00004196"/>
    </source>
</evidence>
<dbReference type="Pfam" id="PF01547">
    <property type="entry name" value="SBP_bac_1"/>
    <property type="match status" value="1"/>
</dbReference>
<organism evidence="5 6">
    <name type="scientific">Paenibacillus hodogayensis</name>
    <dbReference type="NCBI Taxonomy" id="279208"/>
    <lineage>
        <taxon>Bacteria</taxon>
        <taxon>Bacillati</taxon>
        <taxon>Bacillota</taxon>
        <taxon>Bacilli</taxon>
        <taxon>Bacillales</taxon>
        <taxon>Paenibacillaceae</taxon>
        <taxon>Paenibacillus</taxon>
    </lineage>
</organism>
<dbReference type="EMBL" id="JBHMAG010000002">
    <property type="protein sequence ID" value="MFB9750286.1"/>
    <property type="molecule type" value="Genomic_DNA"/>
</dbReference>
<dbReference type="SUPFAM" id="SSF53850">
    <property type="entry name" value="Periplasmic binding protein-like II"/>
    <property type="match status" value="1"/>
</dbReference>
<keyword evidence="3" id="KW-0813">Transport</keyword>
<dbReference type="PANTHER" id="PTHR43649">
    <property type="entry name" value="ARABINOSE-BINDING PROTEIN-RELATED"/>
    <property type="match status" value="1"/>
</dbReference>
<evidence type="ECO:0000313" key="6">
    <source>
        <dbReference type="Proteomes" id="UP001589619"/>
    </source>
</evidence>
<evidence type="ECO:0000313" key="5">
    <source>
        <dbReference type="EMBL" id="MFB9750286.1"/>
    </source>
</evidence>
<dbReference type="PANTHER" id="PTHR43649:SF31">
    <property type="entry name" value="SN-GLYCEROL-3-PHOSPHATE-BINDING PERIPLASMIC PROTEIN UGPB"/>
    <property type="match status" value="1"/>
</dbReference>
<gene>
    <name evidence="5" type="ORF">ACFFNY_01760</name>
</gene>